<dbReference type="PROSITE" id="PS51078">
    <property type="entry name" value="ICLR_ED"/>
    <property type="match status" value="1"/>
</dbReference>
<dbReference type="SUPFAM" id="SSF55781">
    <property type="entry name" value="GAF domain-like"/>
    <property type="match status" value="1"/>
</dbReference>
<dbReference type="SMART" id="SM00346">
    <property type="entry name" value="HTH_ICLR"/>
    <property type="match status" value="1"/>
</dbReference>
<protein>
    <submittedName>
        <fullName evidence="6">IclR family transcriptional regulator C-terminal domain-containing protein</fullName>
    </submittedName>
</protein>
<sequence length="266" mass="28800">MRKKEADVPGEEAVHDRNFVASLQKGLEVLTCFGRQHSRLTVSEVARLTASSPASARRSLLTLHALGYLDSDGKRYWMLPKALLVAHAYLASRATPSLAQPLLDALSERTRESASLGKLLGDDAIIIARSTARRSLSVGLGIGSRLPAYCSALGRVLLASLPPAEAERRVRAMARHALTARTVYEARPVLARIARCREEGFASNDGELELGVRSMAVPVHDRSGAMVAAMSIAVRAERMSFIEFRDAFLPALRKAGATLGGRLYPE</sequence>
<dbReference type="Pfam" id="PF01614">
    <property type="entry name" value="IclR_C"/>
    <property type="match status" value="1"/>
</dbReference>
<dbReference type="EMBL" id="BAABGJ010000076">
    <property type="protein sequence ID" value="GAA4352676.1"/>
    <property type="molecule type" value="Genomic_DNA"/>
</dbReference>
<dbReference type="PANTHER" id="PTHR30136">
    <property type="entry name" value="HELIX-TURN-HELIX TRANSCRIPTIONAL REGULATOR, ICLR FAMILY"/>
    <property type="match status" value="1"/>
</dbReference>
<name>A0ABP8I6Y6_9BURK</name>
<proteinExistence type="predicted"/>
<dbReference type="InterPro" id="IPR050707">
    <property type="entry name" value="HTH_MetabolicPath_Reg"/>
</dbReference>
<feature type="domain" description="IclR-ED" evidence="5">
    <location>
        <begin position="81"/>
        <end position="265"/>
    </location>
</feature>
<evidence type="ECO:0000256" key="2">
    <source>
        <dbReference type="ARBA" id="ARBA00023125"/>
    </source>
</evidence>
<keyword evidence="3" id="KW-0804">Transcription</keyword>
<dbReference type="InterPro" id="IPR029016">
    <property type="entry name" value="GAF-like_dom_sf"/>
</dbReference>
<evidence type="ECO:0000313" key="6">
    <source>
        <dbReference type="EMBL" id="GAA4352676.1"/>
    </source>
</evidence>
<accession>A0ABP8I6Y6</accession>
<dbReference type="Pfam" id="PF09339">
    <property type="entry name" value="HTH_IclR"/>
    <property type="match status" value="1"/>
</dbReference>
<evidence type="ECO:0000259" key="5">
    <source>
        <dbReference type="PROSITE" id="PS51078"/>
    </source>
</evidence>
<comment type="caution">
    <text evidence="6">The sequence shown here is derived from an EMBL/GenBank/DDBJ whole genome shotgun (WGS) entry which is preliminary data.</text>
</comment>
<gene>
    <name evidence="6" type="ORF">GCM10023165_42240</name>
</gene>
<dbReference type="InterPro" id="IPR005471">
    <property type="entry name" value="Tscrpt_reg_IclR_N"/>
</dbReference>
<dbReference type="InterPro" id="IPR036390">
    <property type="entry name" value="WH_DNA-bd_sf"/>
</dbReference>
<dbReference type="InterPro" id="IPR036388">
    <property type="entry name" value="WH-like_DNA-bd_sf"/>
</dbReference>
<keyword evidence="7" id="KW-1185">Reference proteome</keyword>
<keyword evidence="1" id="KW-0805">Transcription regulation</keyword>
<evidence type="ECO:0000313" key="7">
    <source>
        <dbReference type="Proteomes" id="UP001500975"/>
    </source>
</evidence>
<keyword evidence="2" id="KW-0238">DNA-binding</keyword>
<organism evidence="6 7">
    <name type="scientific">Variovorax defluvii</name>
    <dbReference type="NCBI Taxonomy" id="913761"/>
    <lineage>
        <taxon>Bacteria</taxon>
        <taxon>Pseudomonadati</taxon>
        <taxon>Pseudomonadota</taxon>
        <taxon>Betaproteobacteria</taxon>
        <taxon>Burkholderiales</taxon>
        <taxon>Comamonadaceae</taxon>
        <taxon>Variovorax</taxon>
    </lineage>
</organism>
<feature type="domain" description="HTH iclR-type" evidence="4">
    <location>
        <begin position="20"/>
        <end position="80"/>
    </location>
</feature>
<dbReference type="PANTHER" id="PTHR30136:SF34">
    <property type="entry name" value="TRANSCRIPTIONAL REGULATOR"/>
    <property type="match status" value="1"/>
</dbReference>
<dbReference type="InterPro" id="IPR014757">
    <property type="entry name" value="Tscrpt_reg_IclR_C"/>
</dbReference>
<reference evidence="7" key="1">
    <citation type="journal article" date="2019" name="Int. J. Syst. Evol. Microbiol.">
        <title>The Global Catalogue of Microorganisms (GCM) 10K type strain sequencing project: providing services to taxonomists for standard genome sequencing and annotation.</title>
        <authorList>
            <consortium name="The Broad Institute Genomics Platform"/>
            <consortium name="The Broad Institute Genome Sequencing Center for Infectious Disease"/>
            <person name="Wu L."/>
            <person name="Ma J."/>
        </authorList>
    </citation>
    <scope>NUCLEOTIDE SEQUENCE [LARGE SCALE GENOMIC DNA]</scope>
    <source>
        <strain evidence="7">JCM 17804</strain>
    </source>
</reference>
<dbReference type="PROSITE" id="PS51077">
    <property type="entry name" value="HTH_ICLR"/>
    <property type="match status" value="1"/>
</dbReference>
<dbReference type="Gene3D" id="1.10.10.10">
    <property type="entry name" value="Winged helix-like DNA-binding domain superfamily/Winged helix DNA-binding domain"/>
    <property type="match status" value="1"/>
</dbReference>
<dbReference type="Proteomes" id="UP001500975">
    <property type="component" value="Unassembled WGS sequence"/>
</dbReference>
<evidence type="ECO:0000256" key="3">
    <source>
        <dbReference type="ARBA" id="ARBA00023163"/>
    </source>
</evidence>
<dbReference type="Gene3D" id="3.30.450.40">
    <property type="match status" value="1"/>
</dbReference>
<evidence type="ECO:0000259" key="4">
    <source>
        <dbReference type="PROSITE" id="PS51077"/>
    </source>
</evidence>
<dbReference type="SUPFAM" id="SSF46785">
    <property type="entry name" value="Winged helix' DNA-binding domain"/>
    <property type="match status" value="1"/>
</dbReference>
<evidence type="ECO:0000256" key="1">
    <source>
        <dbReference type="ARBA" id="ARBA00023015"/>
    </source>
</evidence>